<feature type="region of interest" description="Disordered" evidence="1">
    <location>
        <begin position="888"/>
        <end position="907"/>
    </location>
</feature>
<feature type="region of interest" description="Disordered" evidence="1">
    <location>
        <begin position="239"/>
        <end position="261"/>
    </location>
</feature>
<accession>A0AAD7IQB7</accession>
<dbReference type="InterPro" id="IPR012337">
    <property type="entry name" value="RNaseH-like_sf"/>
</dbReference>
<comment type="caution">
    <text evidence="2">The sequence shown here is derived from an EMBL/GenBank/DDBJ whole genome shotgun (WGS) entry which is preliminary data.</text>
</comment>
<dbReference type="EMBL" id="JARKIB010000078">
    <property type="protein sequence ID" value="KAJ7746992.1"/>
    <property type="molecule type" value="Genomic_DNA"/>
</dbReference>
<name>A0AAD7IQB7_9AGAR</name>
<sequence length="907" mass="100866">MTTCKEDKCKTDVLGMGGGVRTLIVEDGSSCRWSAKGPWPYAIAGRVAPHSVVRVKVKKFKNNRNHKNAWCKAELDVVIAKEKEKQVLAAAHSSFQAPDRTDKEWYEWVQLKGWCAALAQVVPICGKIDQMRVHITKKCLVIEASSERQRQRDSILARLDAAKTPTPSHLPQPLSRSFSMPPPDSPFSHYSASPHYDPRHSPSPFAPPLSPLLPMADLEGLPPAGGPFFTSDAFESPTSELFNSSTSSKRRRTSETSRVPAWNEEQQTEFGADLCKLFVVCGWSWNTVSNPEFKGFFQKYLPQASLPDRRVLSGEILDAEAAKVIASARRQTNGKLATYSEDGWTNISKTHVDTSIISVEGTPHLLKTHDMTGRPKTGDELYGLVQEDIKYAQETYDVEVIAVCTDDGPDGKKMRRLTKERSPWIAVFECWGHQAHLITGDYLKIKAPWMAAAKLANEIIKFFNHHQFPLDLLRAQEMLTLGHFLALLLPVLTQWLSQYCSMRRLKKLERQIKVVIIQHEDRLRVCLGRKPEQIAAAEKIIETCKDEDFWKNLERIATHLEPLAIASNILQAPSCRLDMVLLTLGNLYRIFGNLPAADSQVTATVQASLERRWGKTDQELMILFSSIPSFRLLRQDATGDAGFLESFNSYYDNTGLFSDSTMWIEGSRALYEQNGKPIDLVAIWRRMDNTKSLRGQAGFVALAVRILSILPNSAGPERVFSEFGMIHTKRRNRLNPKKVHNTSLVRADRMRTHAAAGLIPKRNIRRCSLADNQEAIAAMEDEEPAAPVPLGEQAIDSTTGNFDAMAAVLVNLATQDSDDESDDANPPPPRPSASTTVTNPSSSIPAYKKITLEKLFTYPVAGSPSPELDFCWRGGRTGVDAEEAEMLEAQTGQAAGALDNPSSTSQS</sequence>
<feature type="region of interest" description="Disordered" evidence="1">
    <location>
        <begin position="158"/>
        <end position="208"/>
    </location>
</feature>
<proteinExistence type="predicted"/>
<gene>
    <name evidence="2" type="ORF">B0H16DRAFT_1692556</name>
</gene>
<protein>
    <submittedName>
        <fullName evidence="2">Ribonuclease H-like domain-containing protein</fullName>
    </submittedName>
</protein>
<reference evidence="2" key="1">
    <citation type="submission" date="2023-03" db="EMBL/GenBank/DDBJ databases">
        <title>Massive genome expansion in bonnet fungi (Mycena s.s.) driven by repeated elements and novel gene families across ecological guilds.</title>
        <authorList>
            <consortium name="Lawrence Berkeley National Laboratory"/>
            <person name="Harder C.B."/>
            <person name="Miyauchi S."/>
            <person name="Viragh M."/>
            <person name="Kuo A."/>
            <person name="Thoen E."/>
            <person name="Andreopoulos B."/>
            <person name="Lu D."/>
            <person name="Skrede I."/>
            <person name="Drula E."/>
            <person name="Henrissat B."/>
            <person name="Morin E."/>
            <person name="Kohler A."/>
            <person name="Barry K."/>
            <person name="LaButti K."/>
            <person name="Morin E."/>
            <person name="Salamov A."/>
            <person name="Lipzen A."/>
            <person name="Mereny Z."/>
            <person name="Hegedus B."/>
            <person name="Baldrian P."/>
            <person name="Stursova M."/>
            <person name="Weitz H."/>
            <person name="Taylor A."/>
            <person name="Grigoriev I.V."/>
            <person name="Nagy L.G."/>
            <person name="Martin F."/>
            <person name="Kauserud H."/>
        </authorList>
    </citation>
    <scope>NUCLEOTIDE SEQUENCE</scope>
    <source>
        <strain evidence="2">CBHHK182m</strain>
    </source>
</reference>
<evidence type="ECO:0000313" key="2">
    <source>
        <dbReference type="EMBL" id="KAJ7746992.1"/>
    </source>
</evidence>
<dbReference type="SUPFAM" id="SSF53098">
    <property type="entry name" value="Ribonuclease H-like"/>
    <property type="match status" value="1"/>
</dbReference>
<evidence type="ECO:0000256" key="1">
    <source>
        <dbReference type="SAM" id="MobiDB-lite"/>
    </source>
</evidence>
<dbReference type="AlphaFoldDB" id="A0AAD7IQB7"/>
<evidence type="ECO:0000313" key="3">
    <source>
        <dbReference type="Proteomes" id="UP001215598"/>
    </source>
</evidence>
<feature type="region of interest" description="Disordered" evidence="1">
    <location>
        <begin position="816"/>
        <end position="843"/>
    </location>
</feature>
<dbReference type="Proteomes" id="UP001215598">
    <property type="component" value="Unassembled WGS sequence"/>
</dbReference>
<feature type="compositionally biased region" description="Polar residues" evidence="1">
    <location>
        <begin position="832"/>
        <end position="843"/>
    </location>
</feature>
<organism evidence="2 3">
    <name type="scientific">Mycena metata</name>
    <dbReference type="NCBI Taxonomy" id="1033252"/>
    <lineage>
        <taxon>Eukaryota</taxon>
        <taxon>Fungi</taxon>
        <taxon>Dikarya</taxon>
        <taxon>Basidiomycota</taxon>
        <taxon>Agaricomycotina</taxon>
        <taxon>Agaricomycetes</taxon>
        <taxon>Agaricomycetidae</taxon>
        <taxon>Agaricales</taxon>
        <taxon>Marasmiineae</taxon>
        <taxon>Mycenaceae</taxon>
        <taxon>Mycena</taxon>
    </lineage>
</organism>
<keyword evidence="3" id="KW-1185">Reference proteome</keyword>